<dbReference type="Pfam" id="PF09982">
    <property type="entry name" value="LpxR"/>
    <property type="match status" value="1"/>
</dbReference>
<organism evidence="2 3">
    <name type="scientific">Limimaricola cinnabarinus LL-001</name>
    <dbReference type="NCBI Taxonomy" id="1337093"/>
    <lineage>
        <taxon>Bacteria</taxon>
        <taxon>Pseudomonadati</taxon>
        <taxon>Pseudomonadota</taxon>
        <taxon>Alphaproteobacteria</taxon>
        <taxon>Rhodobacterales</taxon>
        <taxon>Paracoccaceae</taxon>
        <taxon>Limimaricola</taxon>
    </lineage>
</organism>
<keyword evidence="1" id="KW-0732">Signal</keyword>
<reference evidence="2" key="1">
    <citation type="journal article" date="2013" name="Genome Announc.">
        <title>Draft Genome Sequence of Loktanella cinnabarina LL-001T, Isolated from Deep-Sea Floor Sediment.</title>
        <authorList>
            <person name="Nishi S."/>
            <person name="Tsubouchi T."/>
            <person name="Takaki Y."/>
            <person name="Koyanagi R."/>
            <person name="Satoh N."/>
            <person name="Maruyama T."/>
            <person name="Hatada Y."/>
        </authorList>
    </citation>
    <scope>NUCLEOTIDE SEQUENCE [LARGE SCALE GENOMIC DNA]</scope>
    <source>
        <strain evidence="2">LL-001</strain>
    </source>
</reference>
<dbReference type="InterPro" id="IPR037107">
    <property type="entry name" value="Put_OMP_sf"/>
</dbReference>
<dbReference type="Proteomes" id="UP000016566">
    <property type="component" value="Unassembled WGS sequence"/>
</dbReference>
<sequence length="296" mass="32310">MRALILALTFGLTATVPAFAAAETLGWGRVFSNDYAGDGHDRWRSGAFALSMLRGQSWDGAPPPAPDAITELRFRTEVIAPARTRDGRDDRPYAGLVAFGAFAHQSFGPFKTSLGGEVIAIGLSTGVSAFQERAHEILGFDPPRGIDRQLGDALHLHAQSEVVRPWRMAPGLTLRPFLAAESGSEEIARLGVDAIWGGIGHGDIWLRDPVTGQPYRGIEAETTGLSLVIGADTAWVGDSVFLPRHEARDRRRARIGLHWQPQAQTRLFYGLSWLSEEFEGQHEAQVLGSLKLEFGY</sequence>
<dbReference type="eggNOG" id="ENOG502Z7MF">
    <property type="taxonomic scope" value="Bacteria"/>
</dbReference>
<dbReference type="STRING" id="1337093.MBELCI_1970"/>
<accession>U3AMF1</accession>
<dbReference type="AlphaFoldDB" id="U3AMF1"/>
<dbReference type="OrthoDB" id="7721289at2"/>
<evidence type="ECO:0000313" key="3">
    <source>
        <dbReference type="Proteomes" id="UP000016566"/>
    </source>
</evidence>
<protein>
    <recommendedName>
        <fullName evidence="4">Outer membrane protein</fullName>
    </recommendedName>
</protein>
<keyword evidence="3" id="KW-1185">Reference proteome</keyword>
<dbReference type="Gene3D" id="2.40.128.140">
    <property type="entry name" value="Outer membrane protein"/>
    <property type="match status" value="1"/>
</dbReference>
<dbReference type="InterPro" id="IPR018707">
    <property type="entry name" value="LpxR"/>
</dbReference>
<proteinExistence type="predicted"/>
<feature type="signal peptide" evidence="1">
    <location>
        <begin position="1"/>
        <end position="20"/>
    </location>
</feature>
<dbReference type="EMBL" id="BATB01000023">
    <property type="protein sequence ID" value="GAD55918.1"/>
    <property type="molecule type" value="Genomic_DNA"/>
</dbReference>
<feature type="chain" id="PRO_5004638202" description="Outer membrane protein" evidence="1">
    <location>
        <begin position="21"/>
        <end position="296"/>
    </location>
</feature>
<evidence type="ECO:0000313" key="2">
    <source>
        <dbReference type="EMBL" id="GAD55918.1"/>
    </source>
</evidence>
<evidence type="ECO:0008006" key="4">
    <source>
        <dbReference type="Google" id="ProtNLM"/>
    </source>
</evidence>
<evidence type="ECO:0000256" key="1">
    <source>
        <dbReference type="SAM" id="SignalP"/>
    </source>
</evidence>
<comment type="caution">
    <text evidence="2">The sequence shown here is derived from an EMBL/GenBank/DDBJ whole genome shotgun (WGS) entry which is preliminary data.</text>
</comment>
<dbReference type="RefSeq" id="WP_021694019.1">
    <property type="nucleotide sequence ID" value="NZ_BATB01000023.1"/>
</dbReference>
<gene>
    <name evidence="2" type="ORF">MBELCI_1970</name>
</gene>
<name>U3AMF1_9RHOB</name>